<dbReference type="CDD" id="cd07896">
    <property type="entry name" value="Adenylation_kDNA_ligase_like"/>
    <property type="match status" value="1"/>
</dbReference>
<evidence type="ECO:0000313" key="11">
    <source>
        <dbReference type="Proteomes" id="UP001283361"/>
    </source>
</evidence>
<dbReference type="PROSITE" id="PS50966">
    <property type="entry name" value="ZF_SWIM"/>
    <property type="match status" value="1"/>
</dbReference>
<dbReference type="EMBL" id="JAWDGP010007653">
    <property type="protein sequence ID" value="KAK3709764.1"/>
    <property type="molecule type" value="Genomic_DNA"/>
</dbReference>
<proteinExistence type="predicted"/>
<keyword evidence="6" id="KW-0863">Zinc-finger</keyword>
<keyword evidence="3" id="KW-0235">DNA replication</keyword>
<dbReference type="GO" id="GO:0006260">
    <property type="term" value="P:DNA replication"/>
    <property type="evidence" value="ECO:0007669"/>
    <property type="project" value="UniProtKB-KW"/>
</dbReference>
<dbReference type="AlphaFoldDB" id="A0AAE0XTW9"/>
<feature type="domain" description="SWIM-type" evidence="9">
    <location>
        <begin position="228"/>
        <end position="267"/>
    </location>
</feature>
<dbReference type="InterPro" id="IPR019406">
    <property type="entry name" value="APLF_PBZ"/>
</dbReference>
<evidence type="ECO:0008006" key="12">
    <source>
        <dbReference type="Google" id="ProtNLM"/>
    </source>
</evidence>
<dbReference type="InterPro" id="IPR050326">
    <property type="entry name" value="NAD_dep_DNA_ligaseB"/>
</dbReference>
<dbReference type="GO" id="GO:0005524">
    <property type="term" value="F:ATP binding"/>
    <property type="evidence" value="ECO:0007669"/>
    <property type="project" value="InterPro"/>
</dbReference>
<dbReference type="InterPro" id="IPR012310">
    <property type="entry name" value="DNA_ligase_ATP-dep_cent"/>
</dbReference>
<evidence type="ECO:0000256" key="1">
    <source>
        <dbReference type="ARBA" id="ARBA00001968"/>
    </source>
</evidence>
<evidence type="ECO:0000256" key="7">
    <source>
        <dbReference type="SAM" id="MobiDB-lite"/>
    </source>
</evidence>
<dbReference type="PROSITE" id="PS50160">
    <property type="entry name" value="DNA_LIGASE_A3"/>
    <property type="match status" value="1"/>
</dbReference>
<dbReference type="Pfam" id="PF10283">
    <property type="entry name" value="zf-CCHH"/>
    <property type="match status" value="2"/>
</dbReference>
<dbReference type="InterPro" id="IPR012340">
    <property type="entry name" value="NA-bd_OB-fold"/>
</dbReference>
<name>A0AAE0XTW9_9GAST</name>
<evidence type="ECO:0000256" key="6">
    <source>
        <dbReference type="PROSITE-ProRule" id="PRU00325"/>
    </source>
</evidence>
<keyword evidence="6" id="KW-0479">Metal-binding</keyword>
<dbReference type="Gene3D" id="2.40.50.140">
    <property type="entry name" value="Nucleic acid-binding proteins"/>
    <property type="match status" value="1"/>
</dbReference>
<protein>
    <recommendedName>
        <fullName evidence="12">DNA ligase</fullName>
    </recommendedName>
</protein>
<feature type="compositionally biased region" description="Basic and acidic residues" evidence="7">
    <location>
        <begin position="102"/>
        <end position="118"/>
    </location>
</feature>
<dbReference type="InterPro" id="IPR007527">
    <property type="entry name" value="Znf_SWIM"/>
</dbReference>
<reference evidence="10" key="1">
    <citation type="journal article" date="2023" name="G3 (Bethesda)">
        <title>A reference genome for the long-term kleptoplast-retaining sea slug Elysia crispata morphotype clarki.</title>
        <authorList>
            <person name="Eastman K.E."/>
            <person name="Pendleton A.L."/>
            <person name="Shaikh M.A."/>
            <person name="Suttiyut T."/>
            <person name="Ogas R."/>
            <person name="Tomko P."/>
            <person name="Gavelis G."/>
            <person name="Widhalm J.R."/>
            <person name="Wisecaver J.H."/>
        </authorList>
    </citation>
    <scope>NUCLEOTIDE SEQUENCE</scope>
    <source>
        <strain evidence="10">ECLA1</strain>
    </source>
</reference>
<dbReference type="PANTHER" id="PTHR47810">
    <property type="entry name" value="DNA LIGASE"/>
    <property type="match status" value="1"/>
</dbReference>
<evidence type="ECO:0000256" key="3">
    <source>
        <dbReference type="ARBA" id="ARBA00022705"/>
    </source>
</evidence>
<keyword evidence="2" id="KW-0436">Ligase</keyword>
<feature type="compositionally biased region" description="Basic and acidic residues" evidence="7">
    <location>
        <begin position="75"/>
        <end position="86"/>
    </location>
</feature>
<evidence type="ECO:0000259" key="8">
    <source>
        <dbReference type="PROSITE" id="PS50160"/>
    </source>
</evidence>
<dbReference type="Pfam" id="PF01068">
    <property type="entry name" value="DNA_ligase_A_M"/>
    <property type="match status" value="1"/>
</dbReference>
<keyword evidence="11" id="KW-1185">Reference proteome</keyword>
<comment type="cofactor">
    <cofactor evidence="1">
        <name>a divalent metal cation</name>
        <dbReference type="ChEBI" id="CHEBI:60240"/>
    </cofactor>
</comment>
<dbReference type="Proteomes" id="UP001283361">
    <property type="component" value="Unassembled WGS sequence"/>
</dbReference>
<dbReference type="InterPro" id="IPR016059">
    <property type="entry name" value="DNA_ligase_ATP-dep_CS"/>
</dbReference>
<keyword evidence="4" id="KW-0227">DNA damage</keyword>
<dbReference type="SUPFAM" id="SSF50249">
    <property type="entry name" value="Nucleic acid-binding proteins"/>
    <property type="match status" value="1"/>
</dbReference>
<keyword evidence="6" id="KW-0862">Zinc</keyword>
<organism evidence="10 11">
    <name type="scientific">Elysia crispata</name>
    <name type="common">lettuce slug</name>
    <dbReference type="NCBI Taxonomy" id="231223"/>
    <lineage>
        <taxon>Eukaryota</taxon>
        <taxon>Metazoa</taxon>
        <taxon>Spiralia</taxon>
        <taxon>Lophotrochozoa</taxon>
        <taxon>Mollusca</taxon>
        <taxon>Gastropoda</taxon>
        <taxon>Heterobranchia</taxon>
        <taxon>Euthyneura</taxon>
        <taxon>Panpulmonata</taxon>
        <taxon>Sacoglossa</taxon>
        <taxon>Placobranchoidea</taxon>
        <taxon>Plakobranchidae</taxon>
        <taxon>Elysia</taxon>
    </lineage>
</organism>
<dbReference type="NCBIfam" id="NF006592">
    <property type="entry name" value="PRK09125.1"/>
    <property type="match status" value="1"/>
</dbReference>
<feature type="domain" description="ATP-dependent DNA ligase family profile" evidence="8">
    <location>
        <begin position="377"/>
        <end position="465"/>
    </location>
</feature>
<dbReference type="GO" id="GO:0006281">
    <property type="term" value="P:DNA repair"/>
    <property type="evidence" value="ECO:0007669"/>
    <property type="project" value="UniProtKB-KW"/>
</dbReference>
<sequence>MATAASLPKKRCEFWDKCYRKNKQHLEEFLHPADTQNVGEFEKKKPRLVHDISVGDDDTDDHSTYKTQTNFATKRKADENRTDAKVAESTASTSFHSPSKMARVEDSDEEKIIVDFSKKNNAGSNKAERKTNTADSKVSPKPAETGAGISTNATAAAPQVIQYVSKKEKCKYWEKCYQTNKAHKDEFYHPGDDISATDDAENKMTRGQAKAPQNDIPDGSSVQFDSGYTLKREGDIYSCTCKGFLIQRAPINERTCKHLKEYLGDQHEKARVEKNTKPKKAHISSHININLLLAHKYDEKATDPRGWWISEKLDGVRAFWNGRCFYSRLGNAFYAPEWFTKDLPKDIHLDGELFGGRGQFQSTVSIVKTAESPKWKDIKYYVFDAPHMGKETFEKRMNVIKEYFEEQEPKFAVFVEQTKCKSKEHLDEKLTRVLNIGGEGLMIRKPNSVYEPTRSKTLLKIKKFYDAEAIVIGHERGKGVNQHRCGALRCRMACGKEFSVGSGMTDKNRNNPPKIGSIITYRFQELSNSGSPRFPTFVGIRLDKTEPEDAEIRPVLDEKDT</sequence>
<dbReference type="SUPFAM" id="SSF56091">
    <property type="entry name" value="DNA ligase/mRNA capping enzyme, catalytic domain"/>
    <property type="match status" value="1"/>
</dbReference>
<accession>A0AAE0XTW9</accession>
<dbReference type="Gene3D" id="3.30.1490.70">
    <property type="match status" value="1"/>
</dbReference>
<dbReference type="GO" id="GO:0003910">
    <property type="term" value="F:DNA ligase (ATP) activity"/>
    <property type="evidence" value="ECO:0007669"/>
    <property type="project" value="InterPro"/>
</dbReference>
<dbReference type="PANTHER" id="PTHR47810:SF1">
    <property type="entry name" value="DNA LIGASE B"/>
    <property type="match status" value="1"/>
</dbReference>
<comment type="caution">
    <text evidence="10">The sequence shown here is derived from an EMBL/GenBank/DDBJ whole genome shotgun (WGS) entry which is preliminary data.</text>
</comment>
<evidence type="ECO:0000256" key="5">
    <source>
        <dbReference type="ARBA" id="ARBA00023204"/>
    </source>
</evidence>
<feature type="region of interest" description="Disordered" evidence="7">
    <location>
        <begin position="73"/>
        <end position="149"/>
    </location>
</feature>
<dbReference type="PROSITE" id="PS00333">
    <property type="entry name" value="DNA_LIGASE_A2"/>
    <property type="match status" value="1"/>
</dbReference>
<dbReference type="Gene3D" id="3.30.470.30">
    <property type="entry name" value="DNA ligase/mRNA capping enzyme"/>
    <property type="match status" value="1"/>
</dbReference>
<evidence type="ECO:0000259" key="9">
    <source>
        <dbReference type="PROSITE" id="PS50966"/>
    </source>
</evidence>
<evidence type="ECO:0000256" key="4">
    <source>
        <dbReference type="ARBA" id="ARBA00022763"/>
    </source>
</evidence>
<dbReference type="InterPro" id="IPR029319">
    <property type="entry name" value="DNA_ligase_OB"/>
</dbReference>
<evidence type="ECO:0000256" key="2">
    <source>
        <dbReference type="ARBA" id="ARBA00022598"/>
    </source>
</evidence>
<dbReference type="GO" id="GO:0006310">
    <property type="term" value="P:DNA recombination"/>
    <property type="evidence" value="ECO:0007669"/>
    <property type="project" value="InterPro"/>
</dbReference>
<dbReference type="Pfam" id="PF14743">
    <property type="entry name" value="DNA_ligase_OB_2"/>
    <property type="match status" value="1"/>
</dbReference>
<dbReference type="CDD" id="cd08041">
    <property type="entry name" value="OBF_kDNA_ligase_like"/>
    <property type="match status" value="1"/>
</dbReference>
<keyword evidence="5" id="KW-0234">DNA repair</keyword>
<gene>
    <name evidence="10" type="ORF">RRG08_028799</name>
</gene>
<evidence type="ECO:0000313" key="10">
    <source>
        <dbReference type="EMBL" id="KAK3709764.1"/>
    </source>
</evidence>
<dbReference type="GO" id="GO:0008270">
    <property type="term" value="F:zinc ion binding"/>
    <property type="evidence" value="ECO:0007669"/>
    <property type="project" value="UniProtKB-KW"/>
</dbReference>